<reference evidence="4 6" key="2">
    <citation type="journal article" date="2012" name="BMC Genomics">
        <title>A comparative genomics perspective on the genetic content of the alkaliphilic haloarchaeon Natrialba magadii ATCC 43099T.</title>
        <authorList>
            <person name="Siddaramappa S."/>
            <person name="Challacombe J.F."/>
            <person name="Decastro R.E."/>
            <person name="Pfeiffer F."/>
            <person name="Sastre D.E."/>
            <person name="Gimenez M.I."/>
            <person name="Paggi R.A."/>
            <person name="Detter J.C."/>
            <person name="Davenport K.W."/>
            <person name="Goodwin L.A."/>
            <person name="Kyrpides N."/>
            <person name="Tapia R."/>
            <person name="Pitluck S."/>
            <person name="Lucas S."/>
            <person name="Woyke T."/>
            <person name="Maupin-Furlow J.A."/>
        </authorList>
    </citation>
    <scope>NUCLEOTIDE SEQUENCE [LARGE SCALE GENOMIC DNA]</scope>
    <source>
        <strain evidence="4">ATCC 43099</strain>
        <strain evidence="6">ATCC 43099 / DSM 3394 / CCM 3739 / CIP 104546 / IAM 13178 / JCM 8861 / NBRC 102185 / NCIMB 2190 / MS3</strain>
    </source>
</reference>
<evidence type="ECO:0000313" key="7">
    <source>
        <dbReference type="Proteomes" id="UP000011543"/>
    </source>
</evidence>
<evidence type="ECO:0000259" key="3">
    <source>
        <dbReference type="Pfam" id="PF23600"/>
    </source>
</evidence>
<dbReference type="Proteomes" id="UP000011543">
    <property type="component" value="Unassembled WGS sequence"/>
</dbReference>
<protein>
    <submittedName>
        <fullName evidence="5">Permease</fullName>
    </submittedName>
</protein>
<feature type="compositionally biased region" description="Low complexity" evidence="1">
    <location>
        <begin position="252"/>
        <end position="263"/>
    </location>
</feature>
<dbReference type="KEGG" id="nmg:Nmag_3587"/>
<dbReference type="GeneID" id="8826455"/>
<proteinExistence type="predicted"/>
<dbReference type="AlphaFoldDB" id="D3SU48"/>
<dbReference type="PaxDb" id="547559-Nmag_3587"/>
<feature type="transmembrane region" description="Helical" evidence="2">
    <location>
        <begin position="69"/>
        <end position="88"/>
    </location>
</feature>
<dbReference type="PATRIC" id="fig|547559.17.peg.2429"/>
<evidence type="ECO:0000256" key="1">
    <source>
        <dbReference type="SAM" id="MobiDB-lite"/>
    </source>
</evidence>
<dbReference type="OrthoDB" id="157486at2157"/>
<reference evidence="5 7" key="3">
    <citation type="journal article" date="2014" name="PLoS Genet.">
        <title>Phylogenetically driven sequencing of extremely halophilic archaea reveals strategies for static and dynamic osmo-response.</title>
        <authorList>
            <person name="Becker E.A."/>
            <person name="Seitzer P.M."/>
            <person name="Tritt A."/>
            <person name="Larsen D."/>
            <person name="Krusor M."/>
            <person name="Yao A.I."/>
            <person name="Wu D."/>
            <person name="Madern D."/>
            <person name="Eisen J.A."/>
            <person name="Darling A.E."/>
            <person name="Facciotti M.T."/>
        </authorList>
    </citation>
    <scope>NUCLEOTIDE SEQUENCE [LARGE SCALE GENOMIC DNA]</scope>
    <source>
        <strain evidence="7">ATCC 43099 / DSM 3394 / CCM 3739 / CIP 104546 / IAM 13178 / JCM 8861 / NBRC 102185 / NCIMB 2190 / MS3</strain>
        <strain evidence="5">MS-3</strain>
    </source>
</reference>
<feature type="region of interest" description="Disordered" evidence="1">
    <location>
        <begin position="166"/>
        <end position="186"/>
    </location>
</feature>
<feature type="region of interest" description="Disordered" evidence="1">
    <location>
        <begin position="271"/>
        <end position="295"/>
    </location>
</feature>
<dbReference type="STRING" id="547559.Nmag_3587"/>
<dbReference type="EMBL" id="AOHS01000039">
    <property type="protein sequence ID" value="ELY29087.1"/>
    <property type="molecule type" value="Genomic_DNA"/>
</dbReference>
<name>D3SU48_NATMM</name>
<evidence type="ECO:0000313" key="5">
    <source>
        <dbReference type="EMBL" id="ELY29087.1"/>
    </source>
</evidence>
<dbReference type="InterPro" id="IPR055563">
    <property type="entry name" value="CdpA_N"/>
</dbReference>
<evidence type="ECO:0000313" key="6">
    <source>
        <dbReference type="Proteomes" id="UP000001879"/>
    </source>
</evidence>
<dbReference type="eggNOG" id="arCOG02827">
    <property type="taxonomic scope" value="Archaea"/>
</dbReference>
<feature type="transmembrane region" description="Helical" evidence="2">
    <location>
        <begin position="28"/>
        <end position="49"/>
    </location>
</feature>
<feature type="transmembrane region" description="Helical" evidence="2">
    <location>
        <begin position="95"/>
        <end position="116"/>
    </location>
</feature>
<evidence type="ECO:0000256" key="2">
    <source>
        <dbReference type="SAM" id="Phobius"/>
    </source>
</evidence>
<accession>D3SU48</accession>
<sequence length="314" mass="33669">MAAERPTDGYLFDLYRRYIGEPENRTDVYLGFGLFLGGIGLAVVALVLFLWSSTFSRADAAYFMWAQPAYALGMLSLPAMILGVVVLLPADRRVIGVSVVGAAITVVATAGFLYAYPDSWNFMGETDYTVEVTATYAVGLAGITASTGAALVAHYLELARQVETVEVGEEDEDEETGPEYTDADIERDIDEAMDGVELSWGGVEKTEHKRLSFSEDQFDSVSVDTDAGTKKTRSTGVDAQVEGLKGLKGGETKTTTSQSTVDDQTAKLKELREQRQSESAADGTEAASGGRSADGLLAPLAAALERVRSAVRRE</sequence>
<keyword evidence="6" id="KW-1185">Reference proteome</keyword>
<dbReference type="Proteomes" id="UP000001879">
    <property type="component" value="Chromosome"/>
</dbReference>
<feature type="domain" description="Cell division protein A N-terminal" evidence="3">
    <location>
        <begin position="10"/>
        <end position="157"/>
    </location>
</feature>
<organism evidence="4 6">
    <name type="scientific">Natrialba magadii (strain ATCC 43099 / DSM 3394 / CCM 3739 / CIP 104546 / IAM 13178 / JCM 8861 / NBRC 102185 / NCIMB 2190 / MS3)</name>
    <name type="common">Natronobacterium magadii</name>
    <dbReference type="NCBI Taxonomy" id="547559"/>
    <lineage>
        <taxon>Archaea</taxon>
        <taxon>Methanobacteriati</taxon>
        <taxon>Methanobacteriota</taxon>
        <taxon>Stenosarchaea group</taxon>
        <taxon>Halobacteria</taxon>
        <taxon>Halobacteriales</taxon>
        <taxon>Natrialbaceae</taxon>
        <taxon>Natrialba</taxon>
    </lineage>
</organism>
<dbReference type="HOGENOM" id="CLU_080901_0_0_2"/>
<keyword evidence="2" id="KW-1133">Transmembrane helix</keyword>
<dbReference type="EMBL" id="CP001932">
    <property type="protein sequence ID" value="ADD07137.1"/>
    <property type="molecule type" value="Genomic_DNA"/>
</dbReference>
<feature type="region of interest" description="Disordered" evidence="1">
    <location>
        <begin position="247"/>
        <end position="266"/>
    </location>
</feature>
<dbReference type="RefSeq" id="WP_004215816.1">
    <property type="nucleotide sequence ID" value="NC_013922.1"/>
</dbReference>
<evidence type="ECO:0000313" key="4">
    <source>
        <dbReference type="EMBL" id="ADD07137.1"/>
    </source>
</evidence>
<reference evidence="4" key="4">
    <citation type="submission" date="2016-09" db="EMBL/GenBank/DDBJ databases">
        <authorList>
            <person name="Pfeiffer F."/>
        </authorList>
    </citation>
    <scope>NUCLEOTIDE SEQUENCE</scope>
    <source>
        <strain evidence="4">ATCC 43099</strain>
    </source>
</reference>
<keyword evidence="2" id="KW-0812">Transmembrane</keyword>
<keyword evidence="2" id="KW-0472">Membrane</keyword>
<gene>
    <name evidence="4" type="ordered locus">Nmag_3587</name>
    <name evidence="5" type="ORF">C500_12280</name>
</gene>
<dbReference type="Pfam" id="PF23600">
    <property type="entry name" value="CdpA_N"/>
    <property type="match status" value="1"/>
</dbReference>
<reference evidence="6" key="1">
    <citation type="submission" date="2010-02" db="EMBL/GenBank/DDBJ databases">
        <title>Complete sequence of chromosome of Natrialba magadii ATCC 43099.</title>
        <authorList>
            <consortium name="US DOE Joint Genome Institute"/>
            <person name="Lucas S."/>
            <person name="Copeland A."/>
            <person name="Lapidus A."/>
            <person name="Cheng J.-F."/>
            <person name="Bruce D."/>
            <person name="Goodwin L."/>
            <person name="Pitluck S."/>
            <person name="Davenport K."/>
            <person name="Saunders E."/>
            <person name="Detter J.C."/>
            <person name="Han C."/>
            <person name="Tapia R."/>
            <person name="Land M."/>
            <person name="Hauser L."/>
            <person name="Kyrpides N."/>
            <person name="Mikhailova N."/>
            <person name="De Castro R.E."/>
            <person name="Maupin-Furlow J.A."/>
            <person name="Woyke T."/>
        </authorList>
    </citation>
    <scope>NUCLEOTIDE SEQUENCE [LARGE SCALE GENOMIC DNA]</scope>
    <source>
        <strain evidence="6">ATCC 43099 / DSM 3394 / CCM 3739 / CIP 104546 / IAM 13178 / JCM 8861 / NBRC 102185 / NCIMB 2190 / MS3</strain>
    </source>
</reference>
<feature type="transmembrane region" description="Helical" evidence="2">
    <location>
        <begin position="136"/>
        <end position="156"/>
    </location>
</feature>